<dbReference type="Gene3D" id="3.40.525.10">
    <property type="entry name" value="CRAL-TRIO lipid binding domain"/>
    <property type="match status" value="1"/>
</dbReference>
<feature type="domain" description="CRAL-TRIO" evidence="3">
    <location>
        <begin position="95"/>
        <end position="252"/>
    </location>
</feature>
<dbReference type="SUPFAM" id="SSF48350">
    <property type="entry name" value="GTPase activation domain, GAP"/>
    <property type="match status" value="1"/>
</dbReference>
<dbReference type="SMART" id="SM00516">
    <property type="entry name" value="SEC14"/>
    <property type="match status" value="1"/>
</dbReference>
<keyword evidence="2" id="KW-1133">Transmembrane helix</keyword>
<dbReference type="GO" id="GO:0005096">
    <property type="term" value="F:GTPase activator activity"/>
    <property type="evidence" value="ECO:0007669"/>
    <property type="project" value="UniProtKB-KW"/>
</dbReference>
<feature type="domain" description="Rho-GAP" evidence="4">
    <location>
        <begin position="278"/>
        <end position="465"/>
    </location>
</feature>
<accession>A0A8B9UIL7</accession>
<dbReference type="FunFam" id="1.10.555.10:FF:000024">
    <property type="entry name" value="Rho GTPase-activating protein 1"/>
    <property type="match status" value="1"/>
</dbReference>
<dbReference type="PROSITE" id="PS50191">
    <property type="entry name" value="CRAL_TRIO"/>
    <property type="match status" value="1"/>
</dbReference>
<dbReference type="AlphaFoldDB" id="A0A8B9UIL7"/>
<organism evidence="5 6">
    <name type="scientific">Anas zonorhyncha</name>
    <name type="common">Eastern spot-billed duck</name>
    <dbReference type="NCBI Taxonomy" id="75864"/>
    <lineage>
        <taxon>Eukaryota</taxon>
        <taxon>Metazoa</taxon>
        <taxon>Chordata</taxon>
        <taxon>Craniata</taxon>
        <taxon>Vertebrata</taxon>
        <taxon>Euteleostomi</taxon>
        <taxon>Archelosauria</taxon>
        <taxon>Archosauria</taxon>
        <taxon>Dinosauria</taxon>
        <taxon>Saurischia</taxon>
        <taxon>Theropoda</taxon>
        <taxon>Coelurosauria</taxon>
        <taxon>Aves</taxon>
        <taxon>Neognathae</taxon>
        <taxon>Galloanserae</taxon>
        <taxon>Anseriformes</taxon>
        <taxon>Anatidae</taxon>
        <taxon>Anatinae</taxon>
        <taxon>Anas</taxon>
    </lineage>
</organism>
<evidence type="ECO:0000256" key="1">
    <source>
        <dbReference type="ARBA" id="ARBA00022468"/>
    </source>
</evidence>
<keyword evidence="1" id="KW-0343">GTPase activation</keyword>
<dbReference type="Proteomes" id="UP000694549">
    <property type="component" value="Unplaced"/>
</dbReference>
<evidence type="ECO:0000313" key="5">
    <source>
        <dbReference type="Ensembl" id="ENSAZOP00000008673.1"/>
    </source>
</evidence>
<keyword evidence="2" id="KW-0812">Transmembrane</keyword>
<dbReference type="SUPFAM" id="SSF52087">
    <property type="entry name" value="CRAL/TRIO domain"/>
    <property type="match status" value="1"/>
</dbReference>
<keyword evidence="6" id="KW-1185">Reference proteome</keyword>
<evidence type="ECO:0000259" key="4">
    <source>
        <dbReference type="PROSITE" id="PS50238"/>
    </source>
</evidence>
<dbReference type="Ensembl" id="ENSAZOT00000009259.1">
    <property type="protein sequence ID" value="ENSAZOP00000008673.1"/>
    <property type="gene ID" value="ENSAZOG00000005480.1"/>
</dbReference>
<dbReference type="CDD" id="cd00170">
    <property type="entry name" value="SEC14"/>
    <property type="match status" value="1"/>
</dbReference>
<reference evidence="5" key="2">
    <citation type="submission" date="2025-09" db="UniProtKB">
        <authorList>
            <consortium name="Ensembl"/>
        </authorList>
    </citation>
    <scope>IDENTIFICATION</scope>
</reference>
<dbReference type="GO" id="GO:2001136">
    <property type="term" value="P:negative regulation of endocytic recycling"/>
    <property type="evidence" value="ECO:0007669"/>
    <property type="project" value="TreeGrafter"/>
</dbReference>
<dbReference type="CDD" id="cd04404">
    <property type="entry name" value="RhoGAP-p50rhoGAP"/>
    <property type="match status" value="1"/>
</dbReference>
<dbReference type="GO" id="GO:0005737">
    <property type="term" value="C:cytoplasm"/>
    <property type="evidence" value="ECO:0007669"/>
    <property type="project" value="TreeGrafter"/>
</dbReference>
<evidence type="ECO:0000256" key="2">
    <source>
        <dbReference type="SAM" id="Phobius"/>
    </source>
</evidence>
<dbReference type="InterPro" id="IPR000198">
    <property type="entry name" value="RhoGAP_dom"/>
</dbReference>
<dbReference type="PROSITE" id="PS50238">
    <property type="entry name" value="RHOGAP"/>
    <property type="match status" value="1"/>
</dbReference>
<dbReference type="Gene3D" id="1.10.555.10">
    <property type="entry name" value="Rho GTPase activation protein"/>
    <property type="match status" value="1"/>
</dbReference>
<proteinExistence type="predicted"/>
<dbReference type="SMART" id="SM00324">
    <property type="entry name" value="RhoGAP"/>
    <property type="match status" value="1"/>
</dbReference>
<name>A0A8B9UIL7_9AVES</name>
<feature type="transmembrane region" description="Helical" evidence="2">
    <location>
        <begin position="66"/>
        <end position="88"/>
    </location>
</feature>
<dbReference type="FunFam" id="3.40.525.10:FF:000007">
    <property type="entry name" value="rho GTPase-activating protein 1"/>
    <property type="match status" value="1"/>
</dbReference>
<reference evidence="5" key="1">
    <citation type="submission" date="2025-08" db="UniProtKB">
        <authorList>
            <consortium name="Ensembl"/>
        </authorList>
    </citation>
    <scope>IDENTIFICATION</scope>
</reference>
<protein>
    <submittedName>
        <fullName evidence="5">Rho GTPase activating protein 1</fullName>
    </submittedName>
</protein>
<dbReference type="GO" id="GO:0016020">
    <property type="term" value="C:membrane"/>
    <property type="evidence" value="ECO:0007669"/>
    <property type="project" value="UniProtKB-ARBA"/>
</dbReference>
<dbReference type="PANTHER" id="PTHR45808:SF6">
    <property type="entry name" value="RHO GTPASE-ACTIVATING PROTEIN 1"/>
    <property type="match status" value="1"/>
</dbReference>
<evidence type="ECO:0000259" key="3">
    <source>
        <dbReference type="PROSITE" id="PS50191"/>
    </source>
</evidence>
<dbReference type="GO" id="GO:0120025">
    <property type="term" value="C:plasma membrane bounded cell projection"/>
    <property type="evidence" value="ECO:0007669"/>
    <property type="project" value="UniProtKB-ARBA"/>
</dbReference>
<dbReference type="InterPro" id="IPR036865">
    <property type="entry name" value="CRAL-TRIO_dom_sf"/>
</dbReference>
<evidence type="ECO:0000313" key="6">
    <source>
        <dbReference type="Proteomes" id="UP000694549"/>
    </source>
</evidence>
<dbReference type="InterPro" id="IPR001251">
    <property type="entry name" value="CRAL-TRIO_dom"/>
</dbReference>
<dbReference type="InterPro" id="IPR049592">
    <property type="entry name" value="ARHGAP1_RhoGAP"/>
</dbReference>
<keyword evidence="2" id="KW-0472">Membrane</keyword>
<dbReference type="InterPro" id="IPR008936">
    <property type="entry name" value="Rho_GTPase_activation_prot"/>
</dbReference>
<sequence>MLRVLCSVPEASIPTCSDSSWLPTLPLLSGLEHGLFSVHVANLPGPWGSGFCSYTRPMATLLKVRFTFTVSFGNLNFCLVMVVFHAPLPLCCQDHSVVLELPVISGISSAGDDKYGRKVILFSACRMPPSHQLDHVKLLGYLKFTLDQYVESDYTLVYLHHGLTSENKPSLSWLRDAYREFDRKYKKNIKALYIVHPTMFIKTLLILFKPLISFKFGRKIFYVNFLSELEEYVKLEQLGIPSQVLKYDEYLRSLQKPAQVPQKPTPPRPPLPNQQFGVSLQHLREKSPDQSPVPLVVRETIAHLQEHALATEGIFRRSANTQVVREVQQKYNMGVPVDFQQYEDVHLPAVILKTFLRELPEPLLTFGLYSHVVSFQSVEEENRVDVVRKTLQSLPEENYEVLHLLTAFLVQVSAHSDRNKMTNTNLAVVFGPNLLWAKDVAITLKAINPINTFTKFLLDHQKELFENVEA</sequence>
<dbReference type="PANTHER" id="PTHR45808">
    <property type="entry name" value="RHO GTPASE-ACTIVATING PROTEIN 68F"/>
    <property type="match status" value="1"/>
</dbReference>
<dbReference type="Pfam" id="PF13716">
    <property type="entry name" value="CRAL_TRIO_2"/>
    <property type="match status" value="1"/>
</dbReference>
<dbReference type="GO" id="GO:0007264">
    <property type="term" value="P:small GTPase-mediated signal transduction"/>
    <property type="evidence" value="ECO:0007669"/>
    <property type="project" value="TreeGrafter"/>
</dbReference>
<dbReference type="Pfam" id="PF00620">
    <property type="entry name" value="RhoGAP"/>
    <property type="match status" value="1"/>
</dbReference>